<organism evidence="2 3">
    <name type="scientific">Enhygromyxa salina</name>
    <dbReference type="NCBI Taxonomy" id="215803"/>
    <lineage>
        <taxon>Bacteria</taxon>
        <taxon>Pseudomonadati</taxon>
        <taxon>Myxococcota</taxon>
        <taxon>Polyangia</taxon>
        <taxon>Nannocystales</taxon>
        <taxon>Nannocystaceae</taxon>
        <taxon>Enhygromyxa</taxon>
    </lineage>
</organism>
<sequence length="520" mass="61299">MTPRAIQLLPQPRPPLGKRHIITPSIRRLLPQFPQLQQKLHHSIELLIRQVLDRVRRHVLVPLRPAKVRRRSRIPNRPAQPRPVVVVRQARRLFAAAPVDLVTRRTVLLEQRDRRKLRIILPDRAPPRRRHAQRRELAGARGVLVRSHQPLLIVLIVRVSHNRQRGQNHDPTHDQPHPRQHRAPLLGRPRLRPINEGQRKQKRRHPARNDHRRNDRQRPLEVLQQLKQKQKIPLGPRHEVRGRIRRRKQLGPVGAIGDRHQHRPRHRHRGHVDEQLVGPKRLGLGRQLLVAQRRWRRHPMTPKQIEVHTQQRRERDRQHEHMQRIEPGNRQITILRPTLQRVLQQVTKRHRPHDPGRDLRRPVPLLIPRQQVAGQRKRQHQPTHREAGPPVELTRLPIRPREHHLHQVQDRDDHHHRRSVVMQPTQEPPAGDPILQVRGARPRVARRRAIIGSQQDPQHDLLQEQVGQHAAKHIAHAGATWNLLVERLLGERPNPRTLVDPVHDPHQTFTLASTPCLNRS</sequence>
<feature type="compositionally biased region" description="Polar residues" evidence="1">
    <location>
        <begin position="507"/>
        <end position="520"/>
    </location>
</feature>
<accession>A0A2S9YQP8</accession>
<dbReference type="AlphaFoldDB" id="A0A2S9YQP8"/>
<evidence type="ECO:0000256" key="1">
    <source>
        <dbReference type="SAM" id="MobiDB-lite"/>
    </source>
</evidence>
<gene>
    <name evidence="2" type="ORF">ENSA7_28870</name>
</gene>
<proteinExistence type="predicted"/>
<dbReference type="EMBL" id="PVNL01000056">
    <property type="protein sequence ID" value="PRQ07406.1"/>
    <property type="molecule type" value="Genomic_DNA"/>
</dbReference>
<protein>
    <submittedName>
        <fullName evidence="2">Uncharacterized protein</fullName>
    </submittedName>
</protein>
<dbReference type="Proteomes" id="UP000238823">
    <property type="component" value="Unassembled WGS sequence"/>
</dbReference>
<feature type="region of interest" description="Disordered" evidence="1">
    <location>
        <begin position="496"/>
        <end position="520"/>
    </location>
</feature>
<feature type="region of interest" description="Disordered" evidence="1">
    <location>
        <begin position="371"/>
        <end position="400"/>
    </location>
</feature>
<feature type="region of interest" description="Disordered" evidence="1">
    <location>
        <begin position="163"/>
        <end position="236"/>
    </location>
</feature>
<comment type="caution">
    <text evidence="2">The sequence shown here is derived from an EMBL/GenBank/DDBJ whole genome shotgun (WGS) entry which is preliminary data.</text>
</comment>
<feature type="compositionally biased region" description="Basic and acidic residues" evidence="1">
    <location>
        <begin position="207"/>
        <end position="219"/>
    </location>
</feature>
<name>A0A2S9YQP8_9BACT</name>
<feature type="compositionally biased region" description="Basic and acidic residues" evidence="1">
    <location>
        <begin position="167"/>
        <end position="177"/>
    </location>
</feature>
<evidence type="ECO:0000313" key="3">
    <source>
        <dbReference type="Proteomes" id="UP000238823"/>
    </source>
</evidence>
<evidence type="ECO:0000313" key="2">
    <source>
        <dbReference type="EMBL" id="PRQ07406.1"/>
    </source>
</evidence>
<reference evidence="2 3" key="1">
    <citation type="submission" date="2018-03" db="EMBL/GenBank/DDBJ databases">
        <title>Draft Genome Sequences of the Obligatory Marine Myxobacteria Enhygromyxa salina SWB007.</title>
        <authorList>
            <person name="Poehlein A."/>
            <person name="Moghaddam J.A."/>
            <person name="Harms H."/>
            <person name="Alanjari M."/>
            <person name="Koenig G.M."/>
            <person name="Daniel R."/>
            <person name="Schaeberle T.F."/>
        </authorList>
    </citation>
    <scope>NUCLEOTIDE SEQUENCE [LARGE SCALE GENOMIC DNA]</scope>
    <source>
        <strain evidence="2 3">SWB007</strain>
    </source>
</reference>